<evidence type="ECO:0000313" key="1">
    <source>
        <dbReference type="EMBL" id="QJA72657.1"/>
    </source>
</evidence>
<dbReference type="AlphaFoldDB" id="A0A6M3JVK3"/>
<accession>A0A6M3JVK3</accession>
<name>A0A6M3JVK3_9ZZZZ</name>
<proteinExistence type="predicted"/>
<sequence>MKNNNGKGLYDIGEKSYLPCGCVGIAEEVGYSHYVHPDCEMDNRYHPFLKGYQYFPLEKLPRGHQAEIIT</sequence>
<dbReference type="EMBL" id="MT141968">
    <property type="protein sequence ID" value="QJA72657.1"/>
    <property type="molecule type" value="Genomic_DNA"/>
</dbReference>
<protein>
    <submittedName>
        <fullName evidence="1">Uncharacterized protein</fullName>
    </submittedName>
</protein>
<gene>
    <name evidence="1" type="ORF">MM415A02659_0014</name>
    <name evidence="2" type="ORF">MM415B02229_0004</name>
</gene>
<reference evidence="1" key="1">
    <citation type="submission" date="2020-03" db="EMBL/GenBank/DDBJ databases">
        <title>The deep terrestrial virosphere.</title>
        <authorList>
            <person name="Holmfeldt K."/>
            <person name="Nilsson E."/>
            <person name="Simone D."/>
            <person name="Lopez-Fernandez M."/>
            <person name="Wu X."/>
            <person name="de Brujin I."/>
            <person name="Lundin D."/>
            <person name="Andersson A."/>
            <person name="Bertilsson S."/>
            <person name="Dopson M."/>
        </authorList>
    </citation>
    <scope>NUCLEOTIDE SEQUENCE</scope>
    <source>
        <strain evidence="1">MM415A02659</strain>
        <strain evidence="2">MM415B02229</strain>
    </source>
</reference>
<organism evidence="1">
    <name type="scientific">viral metagenome</name>
    <dbReference type="NCBI Taxonomy" id="1070528"/>
    <lineage>
        <taxon>unclassified sequences</taxon>
        <taxon>metagenomes</taxon>
        <taxon>organismal metagenomes</taxon>
    </lineage>
</organism>
<dbReference type="EMBL" id="MT142570">
    <property type="protein sequence ID" value="QJA85366.1"/>
    <property type="molecule type" value="Genomic_DNA"/>
</dbReference>
<evidence type="ECO:0000313" key="2">
    <source>
        <dbReference type="EMBL" id="QJA85366.1"/>
    </source>
</evidence>